<keyword evidence="2" id="KW-1185">Reference proteome</keyword>
<dbReference type="Proteomes" id="UP001230649">
    <property type="component" value="Unassembled WGS sequence"/>
</dbReference>
<evidence type="ECO:0000313" key="2">
    <source>
        <dbReference type="Proteomes" id="UP001230649"/>
    </source>
</evidence>
<gene>
    <name evidence="1" type="ORF">QFC20_005186</name>
</gene>
<evidence type="ECO:0000313" key="1">
    <source>
        <dbReference type="EMBL" id="KAJ9101653.1"/>
    </source>
</evidence>
<sequence length="320" mass="36527">MSCESIFLPTHPDQTGKTGDLADMEWIVIGQLFMNIMQTLRELSCHLNKVSKDTTSDHNLGEVFAAWFDTDAELSSEGKTDYAAKRTPTAWCWTDWIRLQSLAFRYSQWAGCRTCLKGEPIGKRTIHHLIQCRGARVPGPGNLRERTDAMDRDIESIAMIRDWMLRSGLHLGYNPSSDPPQMALRYKGIKRIQRGRNDIADVDKFPLRKKLYVFHGDESHFDMTLSATRSVTYSSSGEGWDSSMDPEPLLDTMALYRQQYGISPQHEESWSDQLANSTMLEESGDFHTVLLSILRRESDYGAYQAHLDHYFGPDSNSNWS</sequence>
<proteinExistence type="predicted"/>
<accession>A0ACC2VR45</accession>
<reference evidence="1" key="1">
    <citation type="submission" date="2023-04" db="EMBL/GenBank/DDBJ databases">
        <title>Draft Genome sequencing of Naganishia species isolated from polar environments using Oxford Nanopore Technology.</title>
        <authorList>
            <person name="Leo P."/>
            <person name="Venkateswaran K."/>
        </authorList>
    </citation>
    <scope>NUCLEOTIDE SEQUENCE</scope>
    <source>
        <strain evidence="1">MNA-CCFEE 5262</strain>
    </source>
</reference>
<protein>
    <submittedName>
        <fullName evidence="1">Uncharacterized protein</fullName>
    </submittedName>
</protein>
<dbReference type="EMBL" id="JASBWS010000068">
    <property type="protein sequence ID" value="KAJ9101653.1"/>
    <property type="molecule type" value="Genomic_DNA"/>
</dbReference>
<name>A0ACC2VR45_9TREE</name>
<organism evidence="1 2">
    <name type="scientific">Naganishia adeliensis</name>
    <dbReference type="NCBI Taxonomy" id="92952"/>
    <lineage>
        <taxon>Eukaryota</taxon>
        <taxon>Fungi</taxon>
        <taxon>Dikarya</taxon>
        <taxon>Basidiomycota</taxon>
        <taxon>Agaricomycotina</taxon>
        <taxon>Tremellomycetes</taxon>
        <taxon>Filobasidiales</taxon>
        <taxon>Filobasidiaceae</taxon>
        <taxon>Naganishia</taxon>
    </lineage>
</organism>
<comment type="caution">
    <text evidence="1">The sequence shown here is derived from an EMBL/GenBank/DDBJ whole genome shotgun (WGS) entry which is preliminary data.</text>
</comment>